<dbReference type="AlphaFoldDB" id="A0A967EDH8"/>
<dbReference type="RefSeq" id="WP_166316160.1">
    <property type="nucleotide sequence ID" value="NZ_WOTH01000020.1"/>
</dbReference>
<feature type="region of interest" description="Disordered" evidence="1">
    <location>
        <begin position="95"/>
        <end position="116"/>
    </location>
</feature>
<proteinExistence type="predicted"/>
<evidence type="ECO:0000313" key="2">
    <source>
        <dbReference type="EMBL" id="NHO54306.1"/>
    </source>
</evidence>
<name>A0A967EDH8_9PROT</name>
<dbReference type="Proteomes" id="UP000597459">
    <property type="component" value="Unassembled WGS sequence"/>
</dbReference>
<dbReference type="EMBL" id="WOTH01000020">
    <property type="protein sequence ID" value="NHO54306.1"/>
    <property type="molecule type" value="Genomic_DNA"/>
</dbReference>
<protein>
    <submittedName>
        <fullName evidence="2">Uncharacterized protein</fullName>
    </submittedName>
</protein>
<comment type="caution">
    <text evidence="2">The sequence shown here is derived from an EMBL/GenBank/DDBJ whole genome shotgun (WGS) entry which is preliminary data.</text>
</comment>
<sequence length="246" mass="25816">MVFFYGIVTPTASLKKDLPFVTDIHMLETDPHSRRIPLATRDAPMSDGQKMTAYRPDLQQQPEPGPGGSGPRLAMIAMAGLLVLGGGASWLTNHRASPETSPVTHSASQQPMTGGGVSAAGQFTLISPDNAARALQKAGYSTDEQTKILAGINRRDYRLVVMPIFDASGAGGTVSVQSGPITRVVTLTPEPQEIVLPIVVSGDVTFTPLSNPGVHGIQVGGIMVSGPEAFPVIHQDESLTVTVIAQ</sequence>
<feature type="compositionally biased region" description="Polar residues" evidence="1">
    <location>
        <begin position="95"/>
        <end position="112"/>
    </location>
</feature>
<keyword evidence="3" id="KW-1185">Reference proteome</keyword>
<gene>
    <name evidence="2" type="ORF">GOB87_10105</name>
</gene>
<feature type="region of interest" description="Disordered" evidence="1">
    <location>
        <begin position="38"/>
        <end position="71"/>
    </location>
</feature>
<organism evidence="2 3">
    <name type="scientific">Acetobacter estunensis</name>
    <dbReference type="NCBI Taxonomy" id="104097"/>
    <lineage>
        <taxon>Bacteria</taxon>
        <taxon>Pseudomonadati</taxon>
        <taxon>Pseudomonadota</taxon>
        <taxon>Alphaproteobacteria</taxon>
        <taxon>Acetobacterales</taxon>
        <taxon>Acetobacteraceae</taxon>
        <taxon>Acetobacter</taxon>
    </lineage>
</organism>
<reference evidence="2" key="1">
    <citation type="submission" date="2019-11" db="EMBL/GenBank/DDBJ databases">
        <title>Description of new Acetobacter species.</title>
        <authorList>
            <person name="Cleenwerck I."/>
            <person name="Sombolestani A.S."/>
        </authorList>
    </citation>
    <scope>NUCLEOTIDE SEQUENCE</scope>
    <source>
        <strain evidence="2">LMG 1626</strain>
    </source>
</reference>
<evidence type="ECO:0000256" key="1">
    <source>
        <dbReference type="SAM" id="MobiDB-lite"/>
    </source>
</evidence>
<accession>A0A967EDH8</accession>
<evidence type="ECO:0000313" key="3">
    <source>
        <dbReference type="Proteomes" id="UP000597459"/>
    </source>
</evidence>